<proteinExistence type="predicted"/>
<evidence type="ECO:0000313" key="3">
    <source>
        <dbReference type="EMBL" id="KAF2247456.1"/>
    </source>
</evidence>
<evidence type="ECO:0000256" key="1">
    <source>
        <dbReference type="SAM" id="Coils"/>
    </source>
</evidence>
<protein>
    <recommendedName>
        <fullName evidence="2">DUF7708 domain-containing protein</fullName>
    </recommendedName>
</protein>
<feature type="coiled-coil region" evidence="1">
    <location>
        <begin position="211"/>
        <end position="252"/>
    </location>
</feature>
<sequence>MAAQNPERHRLIEKSDEHIAKLPHSKELRSLSSDHDVQKLIERVAEEAREAQKRRERWMLRKAGDRVQALAKRVSEFLAAYSGIIEVVKNVAGEKAQVPYTAISILFIVAVNKTGIEEHIESTLNSITLAFPDLAQICDIVDYSRLHPSLERLTENVIAYSSAAAHYYNRRWFSRLWYVIGHPPNAELDTLKEAIDSDAKAIKNSTYRYTVEKLQYLVNAAEEQRQYAEEQRQLAEELRKDAERRRQVEEADILSDAQTLLQVDPSSSTTVDAYHSALLSIQHMSRSKYKLFDRSVLNSTAYDRWKDNEHSSLFLLQGTSQAADCTSLSWLSIAAFELYGEIKEEKADSFMTRHFFMSEDNMREDVEAYLGMAHVIYQIAAGEPKTITEPGRSRCLRTHTHSEEWSNPEPAEPCHLLRDIIDDEAMSRYASVFIFLDRIDRCTCTASGFVDQLVGLIKEHTCHPAVKIFVIMGETQRVTERSIHMRGIKDRVHLVTVDQEFLHPRH</sequence>
<evidence type="ECO:0000313" key="4">
    <source>
        <dbReference type="Proteomes" id="UP000800094"/>
    </source>
</evidence>
<keyword evidence="4" id="KW-1185">Reference proteome</keyword>
<organism evidence="3 4">
    <name type="scientific">Trematosphaeria pertusa</name>
    <dbReference type="NCBI Taxonomy" id="390896"/>
    <lineage>
        <taxon>Eukaryota</taxon>
        <taxon>Fungi</taxon>
        <taxon>Dikarya</taxon>
        <taxon>Ascomycota</taxon>
        <taxon>Pezizomycotina</taxon>
        <taxon>Dothideomycetes</taxon>
        <taxon>Pleosporomycetidae</taxon>
        <taxon>Pleosporales</taxon>
        <taxon>Massarineae</taxon>
        <taxon>Trematosphaeriaceae</taxon>
        <taxon>Trematosphaeria</taxon>
    </lineage>
</organism>
<dbReference type="AlphaFoldDB" id="A0A6A6IAM6"/>
<dbReference type="InterPro" id="IPR056125">
    <property type="entry name" value="DUF7708"/>
</dbReference>
<dbReference type="Proteomes" id="UP000800094">
    <property type="component" value="Unassembled WGS sequence"/>
</dbReference>
<dbReference type="EMBL" id="ML987197">
    <property type="protein sequence ID" value="KAF2247456.1"/>
    <property type="molecule type" value="Genomic_DNA"/>
</dbReference>
<dbReference type="RefSeq" id="XP_033682460.1">
    <property type="nucleotide sequence ID" value="XM_033829328.1"/>
</dbReference>
<dbReference type="Pfam" id="PF24809">
    <property type="entry name" value="DUF7708"/>
    <property type="match status" value="1"/>
</dbReference>
<keyword evidence="1" id="KW-0175">Coiled coil</keyword>
<name>A0A6A6IAM6_9PLEO</name>
<dbReference type="OrthoDB" id="5389929at2759"/>
<accession>A0A6A6IAM6</accession>
<reference evidence="3" key="1">
    <citation type="journal article" date="2020" name="Stud. Mycol.">
        <title>101 Dothideomycetes genomes: a test case for predicting lifestyles and emergence of pathogens.</title>
        <authorList>
            <person name="Haridas S."/>
            <person name="Albert R."/>
            <person name="Binder M."/>
            <person name="Bloem J."/>
            <person name="Labutti K."/>
            <person name="Salamov A."/>
            <person name="Andreopoulos B."/>
            <person name="Baker S."/>
            <person name="Barry K."/>
            <person name="Bills G."/>
            <person name="Bluhm B."/>
            <person name="Cannon C."/>
            <person name="Castanera R."/>
            <person name="Culley D."/>
            <person name="Daum C."/>
            <person name="Ezra D."/>
            <person name="Gonzalez J."/>
            <person name="Henrissat B."/>
            <person name="Kuo A."/>
            <person name="Liang C."/>
            <person name="Lipzen A."/>
            <person name="Lutzoni F."/>
            <person name="Magnuson J."/>
            <person name="Mondo S."/>
            <person name="Nolan M."/>
            <person name="Ohm R."/>
            <person name="Pangilinan J."/>
            <person name="Park H.-J."/>
            <person name="Ramirez L."/>
            <person name="Alfaro M."/>
            <person name="Sun H."/>
            <person name="Tritt A."/>
            <person name="Yoshinaga Y."/>
            <person name="Zwiers L.-H."/>
            <person name="Turgeon B."/>
            <person name="Goodwin S."/>
            <person name="Spatafora J."/>
            <person name="Crous P."/>
            <person name="Grigoriev I."/>
        </authorList>
    </citation>
    <scope>NUCLEOTIDE SEQUENCE</scope>
    <source>
        <strain evidence="3">CBS 122368</strain>
    </source>
</reference>
<dbReference type="GeneID" id="54582658"/>
<evidence type="ECO:0000259" key="2">
    <source>
        <dbReference type="Pfam" id="PF24809"/>
    </source>
</evidence>
<gene>
    <name evidence="3" type="ORF">BU26DRAFT_520610</name>
</gene>
<feature type="domain" description="DUF7708" evidence="2">
    <location>
        <begin position="72"/>
        <end position="204"/>
    </location>
</feature>